<dbReference type="PANTHER" id="PTHR23150:SF19">
    <property type="entry name" value="FORMYLGLYCINE-GENERATING ENZYME"/>
    <property type="match status" value="1"/>
</dbReference>
<dbReference type="EMBL" id="FRBW01000005">
    <property type="protein sequence ID" value="SHN08770.1"/>
    <property type="molecule type" value="Genomic_DNA"/>
</dbReference>
<dbReference type="InterPro" id="IPR051043">
    <property type="entry name" value="Sulfatase_Mod_Factor_Kinase"/>
</dbReference>
<dbReference type="InterPro" id="IPR016187">
    <property type="entry name" value="CTDL_fold"/>
</dbReference>
<evidence type="ECO:0000256" key="1">
    <source>
        <dbReference type="SAM" id="SignalP"/>
    </source>
</evidence>
<dbReference type="RefSeq" id="WP_073015138.1">
    <property type="nucleotide sequence ID" value="NZ_FRBW01000005.1"/>
</dbReference>
<reference evidence="3 4" key="1">
    <citation type="submission" date="2016-11" db="EMBL/GenBank/DDBJ databases">
        <authorList>
            <person name="Jaros S."/>
            <person name="Januszkiewicz K."/>
            <person name="Wedrychowicz H."/>
        </authorList>
    </citation>
    <scope>NUCLEOTIDE SEQUENCE [LARGE SCALE GENOMIC DNA]</scope>
    <source>
        <strain evidence="3 4">DSM 22153</strain>
    </source>
</reference>
<feature type="chain" id="PRO_5009928549" evidence="1">
    <location>
        <begin position="22"/>
        <end position="273"/>
    </location>
</feature>
<accession>A0A1M7NXJ6</accession>
<protein>
    <submittedName>
        <fullName evidence="3">Formylglycine-generating enzyme, required for sulfatase activity, contains SUMF1/FGE domain</fullName>
    </submittedName>
</protein>
<dbReference type="Proteomes" id="UP000186002">
    <property type="component" value="Unassembled WGS sequence"/>
</dbReference>
<evidence type="ECO:0000313" key="4">
    <source>
        <dbReference type="Proteomes" id="UP000186002"/>
    </source>
</evidence>
<dbReference type="OrthoDB" id="9768004at2"/>
<organism evidence="3 4">
    <name type="scientific">Roseibium suaedae</name>
    <dbReference type="NCBI Taxonomy" id="735517"/>
    <lineage>
        <taxon>Bacteria</taxon>
        <taxon>Pseudomonadati</taxon>
        <taxon>Pseudomonadota</taxon>
        <taxon>Alphaproteobacteria</taxon>
        <taxon>Hyphomicrobiales</taxon>
        <taxon>Stappiaceae</taxon>
        <taxon>Roseibium</taxon>
    </lineage>
</organism>
<feature type="domain" description="Sulfatase-modifying factor enzyme-like" evidence="2">
    <location>
        <begin position="45"/>
        <end position="262"/>
    </location>
</feature>
<dbReference type="PANTHER" id="PTHR23150">
    <property type="entry name" value="SULFATASE MODIFYING FACTOR 1, 2"/>
    <property type="match status" value="1"/>
</dbReference>
<dbReference type="AlphaFoldDB" id="A0A1M7NXJ6"/>
<dbReference type="Pfam" id="PF03781">
    <property type="entry name" value="FGE-sulfatase"/>
    <property type="match status" value="1"/>
</dbReference>
<feature type="signal peptide" evidence="1">
    <location>
        <begin position="1"/>
        <end position="21"/>
    </location>
</feature>
<evidence type="ECO:0000313" key="3">
    <source>
        <dbReference type="EMBL" id="SHN08770.1"/>
    </source>
</evidence>
<dbReference type="Gene3D" id="3.90.1580.10">
    <property type="entry name" value="paralog of FGE (formylglycine-generating enzyme)"/>
    <property type="match status" value="1"/>
</dbReference>
<name>A0A1M7NXJ6_9HYPH</name>
<dbReference type="SUPFAM" id="SSF56436">
    <property type="entry name" value="C-type lectin-like"/>
    <property type="match status" value="1"/>
</dbReference>
<sequence>MTLLKYAAFAALGLAGMAALQGFKATPDEEGLVRLEDVSVIYRHPGEFLQDETPVNGPLAEIRLQKPLTVMRNQVTRGEYERCVAAGVCEPLDTSGDPSLPLGGVNFNDAVTYAAWLSEETGEHWRLPTDQEWALAAGSRFKDDAYTEISDPDNPAKRWMAVYDAEAETQKETETRLMPAGHFGENEHGLVDLSGSVWEWTSTCYVRHHTKAGQEPVVTENCGVRIAEGSHRALMTAFFRDPKAGACSIGIPPANLGIRLVREETNLLEWLGF</sequence>
<proteinExistence type="predicted"/>
<dbReference type="InterPro" id="IPR005532">
    <property type="entry name" value="SUMF_dom"/>
</dbReference>
<keyword evidence="4" id="KW-1185">Reference proteome</keyword>
<evidence type="ECO:0000259" key="2">
    <source>
        <dbReference type="Pfam" id="PF03781"/>
    </source>
</evidence>
<dbReference type="InterPro" id="IPR042095">
    <property type="entry name" value="SUMF_sf"/>
</dbReference>
<dbReference type="STRING" id="735517.SAMN05444272_4033"/>
<dbReference type="GO" id="GO:0120147">
    <property type="term" value="F:formylglycine-generating oxidase activity"/>
    <property type="evidence" value="ECO:0007669"/>
    <property type="project" value="TreeGrafter"/>
</dbReference>
<gene>
    <name evidence="3" type="ORF">SAMN05444272_4033</name>
</gene>
<keyword evidence="1" id="KW-0732">Signal</keyword>